<feature type="region of interest" description="Disordered" evidence="1">
    <location>
        <begin position="1"/>
        <end position="25"/>
    </location>
</feature>
<reference evidence="2" key="1">
    <citation type="submission" date="2022-10" db="EMBL/GenBank/DDBJ databases">
        <title>Adaptive evolution leads to modifications in subtelomeric GC content in a zoonotic Cryptosporidium species.</title>
        <authorList>
            <person name="Li J."/>
            <person name="Feng Y."/>
            <person name="Xiao L."/>
        </authorList>
    </citation>
    <scope>NUCLEOTIDE SEQUENCE</scope>
    <source>
        <strain evidence="2">33844</strain>
    </source>
</reference>
<proteinExistence type="predicted"/>
<feature type="compositionally biased region" description="Polar residues" evidence="1">
    <location>
        <begin position="465"/>
        <end position="478"/>
    </location>
</feature>
<organism evidence="2">
    <name type="scientific">Cryptosporidium canis</name>
    <dbReference type="NCBI Taxonomy" id="195482"/>
    <lineage>
        <taxon>Eukaryota</taxon>
        <taxon>Sar</taxon>
        <taxon>Alveolata</taxon>
        <taxon>Apicomplexa</taxon>
        <taxon>Conoidasida</taxon>
        <taxon>Coccidia</taxon>
        <taxon>Eucoccidiorida</taxon>
        <taxon>Eimeriorina</taxon>
        <taxon>Cryptosporidiidae</taxon>
        <taxon>Cryptosporidium</taxon>
    </lineage>
</organism>
<sequence>MPGPFSMGGMAGTGPDDQLLHKGSAVGVGNPKMGYMVNFPGYSNPTFVQAYPHMTTGGAEQPQQDIRGAVQHGVPNIGGPPEGRAPAPIPVLYPYPGGIARPIGTPSPSNPIGVFRPVPGAPNGGVIAPVVMVPGATAPARFATSPSSSPVLGPEPSTARPAQPNGKPSKRGDQGRRASRAAEGNGVGTRDGSEANRAVAAPNEPENGRGSPLIEGVNPVVGGIPPGGPPPMIHGLAPVYYGIPGLPEVQPINLQYIGGGMPHAGSHPPIFVHANPQIQCQRPVIPGICGAIPGNMDPGQPAGRPDSEALKGSGHPSPNMAPILPPGYYHNVHYIGGDDPLGVMGYNGFPGGGFAPNSMGPAPMVPDSGAAAPANTGTRAKNPAGGNGKSKSNRKNNGNSGGSKKNAQPKPAPEESSGYADPERPKNRGEAPATEPGKSDGSQSSSEDREKTAKDDSETAEKDQSQCSRKAPTGSSGQPGEEAPGKSQASGKGSKQQGNPGGKAKGGHKSGKKASNGKGNSEQGEPRSTQNNGKAKTNTNSGTDTDVNVGTCDRPRRSLKHSSISGNGSSDGYGKTGVSEGSNSRGKRATGNEKCPDEDLSGNNSHGNQTGSHKSKGNASKGSDQGDKGIGLDNFPLLSDAIANKK</sequence>
<protein>
    <submittedName>
        <fullName evidence="2">Uncharacterized protein</fullName>
    </submittedName>
</protein>
<feature type="region of interest" description="Disordered" evidence="1">
    <location>
        <begin position="295"/>
        <end position="321"/>
    </location>
</feature>
<dbReference type="AlphaFoldDB" id="A0A9D5HY84"/>
<feature type="compositionally biased region" description="Polar residues" evidence="1">
    <location>
        <begin position="601"/>
        <end position="623"/>
    </location>
</feature>
<feature type="compositionally biased region" description="Polar residues" evidence="1">
    <location>
        <begin position="487"/>
        <end position="498"/>
    </location>
</feature>
<accession>A0A9D5HY84</accession>
<evidence type="ECO:0000313" key="2">
    <source>
        <dbReference type="EMBL" id="KAJ1611943.1"/>
    </source>
</evidence>
<feature type="compositionally biased region" description="Low complexity" evidence="1">
    <location>
        <begin position="395"/>
        <end position="406"/>
    </location>
</feature>
<dbReference type="OrthoDB" id="342766at2759"/>
<name>A0A9D5HY84_9CRYT</name>
<gene>
    <name evidence="2" type="ORF">OJ253_750</name>
</gene>
<feature type="region of interest" description="Disordered" evidence="1">
    <location>
        <begin position="141"/>
        <end position="212"/>
    </location>
</feature>
<dbReference type="Proteomes" id="UP001067231">
    <property type="component" value="Unassembled WGS sequence"/>
</dbReference>
<feature type="compositionally biased region" description="Polar residues" evidence="1">
    <location>
        <begin position="521"/>
        <end position="548"/>
    </location>
</feature>
<comment type="caution">
    <text evidence="2">The sequence shown here is derived from an EMBL/GenBank/DDBJ whole genome shotgun (WGS) entry which is preliminary data.</text>
</comment>
<dbReference type="EMBL" id="JAPCXC010000010">
    <property type="protein sequence ID" value="KAJ1611943.1"/>
    <property type="molecule type" value="Genomic_DNA"/>
</dbReference>
<evidence type="ECO:0000256" key="1">
    <source>
        <dbReference type="SAM" id="MobiDB-lite"/>
    </source>
</evidence>
<feature type="compositionally biased region" description="Basic and acidic residues" evidence="1">
    <location>
        <begin position="446"/>
        <end position="464"/>
    </location>
</feature>
<feature type="region of interest" description="Disordered" evidence="1">
    <location>
        <begin position="364"/>
        <end position="646"/>
    </location>
</feature>